<dbReference type="GO" id="GO:0005178">
    <property type="term" value="F:integrin binding"/>
    <property type="evidence" value="ECO:0007669"/>
    <property type="project" value="TreeGrafter"/>
</dbReference>
<evidence type="ECO:0000256" key="4">
    <source>
        <dbReference type="SAM" id="MobiDB-lite"/>
    </source>
</evidence>
<evidence type="ECO:0000256" key="2">
    <source>
        <dbReference type="ARBA" id="ARBA00023180"/>
    </source>
</evidence>
<comment type="similarity">
    <text evidence="3">Belongs to the ZPS1 family.</text>
</comment>
<dbReference type="Pfam" id="PF13933">
    <property type="entry name" value="HRXXH"/>
    <property type="match status" value="1"/>
</dbReference>
<feature type="domain" description="Putative peptidase" evidence="5">
    <location>
        <begin position="54"/>
        <end position="269"/>
    </location>
</feature>
<feature type="non-terminal residue" evidence="6">
    <location>
        <position position="1"/>
    </location>
</feature>
<feature type="region of interest" description="Disordered" evidence="4">
    <location>
        <begin position="319"/>
        <end position="345"/>
    </location>
</feature>
<proteinExistence type="inferred from homology"/>
<evidence type="ECO:0000313" key="6">
    <source>
        <dbReference type="EMBL" id="CAG8950215.1"/>
    </source>
</evidence>
<dbReference type="GO" id="GO:0009986">
    <property type="term" value="C:cell surface"/>
    <property type="evidence" value="ECO:0007669"/>
    <property type="project" value="TreeGrafter"/>
</dbReference>
<dbReference type="Gene3D" id="3.40.390.10">
    <property type="entry name" value="Collagenase (Catalytic Domain)"/>
    <property type="match status" value="1"/>
</dbReference>
<evidence type="ECO:0000256" key="1">
    <source>
        <dbReference type="ARBA" id="ARBA00022729"/>
    </source>
</evidence>
<dbReference type="Proteomes" id="UP000696280">
    <property type="component" value="Unassembled WGS sequence"/>
</dbReference>
<name>A0A9N9KM24_9HELO</name>
<keyword evidence="7" id="KW-1185">Reference proteome</keyword>
<dbReference type="PANTHER" id="PTHR39399">
    <property type="entry name" value="PROTEIN ZPS1"/>
    <property type="match status" value="1"/>
</dbReference>
<dbReference type="GO" id="GO:0008237">
    <property type="term" value="F:metallopeptidase activity"/>
    <property type="evidence" value="ECO:0007669"/>
    <property type="project" value="InterPro"/>
</dbReference>
<dbReference type="FunFam" id="3.40.390.10:FF:000043">
    <property type="entry name" value="Major allergen Asp F2"/>
    <property type="match status" value="1"/>
</dbReference>
<dbReference type="InterPro" id="IPR024079">
    <property type="entry name" value="MetalloPept_cat_dom_sf"/>
</dbReference>
<keyword evidence="2" id="KW-0325">Glycoprotein</keyword>
<dbReference type="CDD" id="cd11307">
    <property type="entry name" value="M35_Asp_f2_like"/>
    <property type="match status" value="1"/>
</dbReference>
<gene>
    <name evidence="6" type="ORF">HYFRA_00008453</name>
</gene>
<accession>A0A9N9KM24</accession>
<keyword evidence="1" id="KW-0732">Signal</keyword>
<dbReference type="GO" id="GO:0009277">
    <property type="term" value="C:fungal-type cell wall"/>
    <property type="evidence" value="ECO:0007669"/>
    <property type="project" value="TreeGrafter"/>
</dbReference>
<dbReference type="InterPro" id="IPR039124">
    <property type="entry name" value="PRA1-like"/>
</dbReference>
<dbReference type="AlphaFoldDB" id="A0A9N9KM24"/>
<comment type="caution">
    <text evidence="6">The sequence shown here is derived from an EMBL/GenBank/DDBJ whole genome shotgun (WGS) entry which is preliminary data.</text>
</comment>
<organism evidence="6 7">
    <name type="scientific">Hymenoscyphus fraxineus</name>
    <dbReference type="NCBI Taxonomy" id="746836"/>
    <lineage>
        <taxon>Eukaryota</taxon>
        <taxon>Fungi</taxon>
        <taxon>Dikarya</taxon>
        <taxon>Ascomycota</taxon>
        <taxon>Pezizomycotina</taxon>
        <taxon>Leotiomycetes</taxon>
        <taxon>Helotiales</taxon>
        <taxon>Helotiaceae</taxon>
        <taxon>Hymenoscyphus</taxon>
    </lineage>
</organism>
<sequence>PQVQVCQEIFKMYTSTVLVGLFSQAAFSAVLPVPIASRDTPLSFVPGTPAQVPVSNVYDWRAGYVSEFTIHGSCNATERNQISQGLDEAVLLAQHAKEHILVQGNKSEIYQKYFGAGPTGPVIGWFDRIATANRAGVIFRCDDPDQNCATQDNWAGHWRGENASSETVICERSYTTRLPLASLCSRGFTIANGRMADYWGGDLIHRLYHTTPVGEAIIDHHADGYNDCLELAKGENYTLAASNSETLLYFAMEAYAFDISVPGEGCLGKPVASAEDGAPAAAAAVPAPTPTPTDPLAPAETTGTVPGAAEINPVRVIPAESTPAPAPAPAPAAAEPAPAGAPGQECHYHGTTLHCV</sequence>
<dbReference type="GO" id="GO:0005576">
    <property type="term" value="C:extracellular region"/>
    <property type="evidence" value="ECO:0007669"/>
    <property type="project" value="TreeGrafter"/>
</dbReference>
<reference evidence="6" key="1">
    <citation type="submission" date="2021-07" db="EMBL/GenBank/DDBJ databases">
        <authorList>
            <person name="Durling M."/>
        </authorList>
    </citation>
    <scope>NUCLEOTIDE SEQUENCE</scope>
</reference>
<dbReference type="GO" id="GO:0008270">
    <property type="term" value="F:zinc ion binding"/>
    <property type="evidence" value="ECO:0007669"/>
    <property type="project" value="TreeGrafter"/>
</dbReference>
<evidence type="ECO:0000313" key="7">
    <source>
        <dbReference type="Proteomes" id="UP000696280"/>
    </source>
</evidence>
<dbReference type="EMBL" id="CAJVRL010000035">
    <property type="protein sequence ID" value="CAG8950215.1"/>
    <property type="molecule type" value="Genomic_DNA"/>
</dbReference>
<feature type="region of interest" description="Disordered" evidence="4">
    <location>
        <begin position="280"/>
        <end position="306"/>
    </location>
</feature>
<dbReference type="OrthoDB" id="4689212at2759"/>
<evidence type="ECO:0000256" key="3">
    <source>
        <dbReference type="ARBA" id="ARBA00060890"/>
    </source>
</evidence>
<dbReference type="PANTHER" id="PTHR39399:SF1">
    <property type="entry name" value="PROTEIN ZPS1"/>
    <property type="match status" value="1"/>
</dbReference>
<feature type="compositionally biased region" description="Low complexity" evidence="4">
    <location>
        <begin position="331"/>
        <end position="343"/>
    </location>
</feature>
<dbReference type="InterPro" id="IPR029482">
    <property type="entry name" value="HRXXH"/>
</dbReference>
<protein>
    <recommendedName>
        <fullName evidence="5">Putative peptidase domain-containing protein</fullName>
    </recommendedName>
</protein>
<evidence type="ECO:0000259" key="5">
    <source>
        <dbReference type="Pfam" id="PF13933"/>
    </source>
</evidence>
<dbReference type="SUPFAM" id="SSF55486">
    <property type="entry name" value="Metalloproteases ('zincins'), catalytic domain"/>
    <property type="match status" value="1"/>
</dbReference>